<dbReference type="PANTHER" id="PTHR47354">
    <property type="entry name" value="NADH OXIDOREDUCTASE HCR"/>
    <property type="match status" value="1"/>
</dbReference>
<evidence type="ECO:0000313" key="6">
    <source>
        <dbReference type="EMBL" id="MVX57188.1"/>
    </source>
</evidence>
<feature type="domain" description="2Fe-2S ferredoxin-type" evidence="4">
    <location>
        <begin position="1"/>
        <end position="93"/>
    </location>
</feature>
<name>A0A6L6YKI4_9BURK</name>
<dbReference type="InterPro" id="IPR017927">
    <property type="entry name" value="FAD-bd_FR_type"/>
</dbReference>
<dbReference type="Pfam" id="PF00111">
    <property type="entry name" value="Fer2"/>
    <property type="match status" value="1"/>
</dbReference>
<comment type="cofactor">
    <cofactor evidence="1">
        <name>FAD</name>
        <dbReference type="ChEBI" id="CHEBI:57692"/>
    </cofactor>
</comment>
<evidence type="ECO:0000256" key="1">
    <source>
        <dbReference type="ARBA" id="ARBA00001974"/>
    </source>
</evidence>
<dbReference type="RefSeq" id="WP_160335614.1">
    <property type="nucleotide sequence ID" value="NZ_WSRP01000024.1"/>
</dbReference>
<dbReference type="Proteomes" id="UP000472580">
    <property type="component" value="Unassembled WGS sequence"/>
</dbReference>
<dbReference type="AlphaFoldDB" id="A0A6L6YKI4"/>
<dbReference type="Gene3D" id="2.40.30.10">
    <property type="entry name" value="Translation factors"/>
    <property type="match status" value="1"/>
</dbReference>
<dbReference type="SUPFAM" id="SSF54292">
    <property type="entry name" value="2Fe-2S ferredoxin-like"/>
    <property type="match status" value="1"/>
</dbReference>
<keyword evidence="2" id="KW-0411">Iron-sulfur</keyword>
<dbReference type="OrthoDB" id="9806195at2"/>
<dbReference type="PROSITE" id="PS51384">
    <property type="entry name" value="FAD_FR"/>
    <property type="match status" value="1"/>
</dbReference>
<dbReference type="PRINTS" id="PR00410">
    <property type="entry name" value="PHEHYDRXLASE"/>
</dbReference>
<dbReference type="InterPro" id="IPR012675">
    <property type="entry name" value="Beta-grasp_dom_sf"/>
</dbReference>
<dbReference type="InterPro" id="IPR017938">
    <property type="entry name" value="Riboflavin_synthase-like_b-brl"/>
</dbReference>
<evidence type="ECO:0000259" key="5">
    <source>
        <dbReference type="PROSITE" id="PS51384"/>
    </source>
</evidence>
<dbReference type="GO" id="GO:0051537">
    <property type="term" value="F:2 iron, 2 sulfur cluster binding"/>
    <property type="evidence" value="ECO:0007669"/>
    <property type="project" value="UniProtKB-KW"/>
</dbReference>
<keyword evidence="2" id="KW-0001">2Fe-2S</keyword>
<comment type="caution">
    <text evidence="6">The sequence shown here is derived from an EMBL/GenBank/DDBJ whole genome shotgun (WGS) entry which is preliminary data.</text>
</comment>
<organism evidence="6 7">
    <name type="scientific">Parasutterella muris</name>
    <dbReference type="NCBI Taxonomy" id="2565572"/>
    <lineage>
        <taxon>Bacteria</taxon>
        <taxon>Pseudomonadati</taxon>
        <taxon>Pseudomonadota</taxon>
        <taxon>Betaproteobacteria</taxon>
        <taxon>Burkholderiales</taxon>
        <taxon>Sutterellaceae</taxon>
        <taxon>Parasutterella</taxon>
    </lineage>
</organism>
<dbReference type="EMBL" id="WSRP01000024">
    <property type="protein sequence ID" value="MVX57188.1"/>
    <property type="molecule type" value="Genomic_DNA"/>
</dbReference>
<dbReference type="PRINTS" id="PR00371">
    <property type="entry name" value="FPNCR"/>
</dbReference>
<dbReference type="InterPro" id="IPR006058">
    <property type="entry name" value="2Fe2S_fd_BS"/>
</dbReference>
<dbReference type="InterPro" id="IPR001433">
    <property type="entry name" value="OxRdtase_FAD/NAD-bd"/>
</dbReference>
<evidence type="ECO:0000256" key="2">
    <source>
        <dbReference type="ARBA" id="ARBA00022714"/>
    </source>
</evidence>
<evidence type="ECO:0000259" key="4">
    <source>
        <dbReference type="PROSITE" id="PS51085"/>
    </source>
</evidence>
<dbReference type="Pfam" id="PF00970">
    <property type="entry name" value="FAD_binding_6"/>
    <property type="match status" value="1"/>
</dbReference>
<keyword evidence="2" id="KW-0479">Metal-binding</keyword>
<comment type="cofactor">
    <cofactor evidence="3">
        <name>[2Fe-2S] cluster</name>
        <dbReference type="ChEBI" id="CHEBI:190135"/>
    </cofactor>
</comment>
<dbReference type="GO" id="GO:0016491">
    <property type="term" value="F:oxidoreductase activity"/>
    <property type="evidence" value="ECO:0007669"/>
    <property type="project" value="InterPro"/>
</dbReference>
<dbReference type="PROSITE" id="PS51085">
    <property type="entry name" value="2FE2S_FER_2"/>
    <property type="match status" value="1"/>
</dbReference>
<protein>
    <submittedName>
        <fullName evidence="6">2Fe-2S iron-sulfur cluster binding domain-containing protein</fullName>
    </submittedName>
</protein>
<dbReference type="InterPro" id="IPR039261">
    <property type="entry name" value="FNR_nucleotide-bd"/>
</dbReference>
<keyword evidence="7" id="KW-1185">Reference proteome</keyword>
<dbReference type="InterPro" id="IPR036010">
    <property type="entry name" value="2Fe-2S_ferredoxin-like_sf"/>
</dbReference>
<reference evidence="6 7" key="1">
    <citation type="submission" date="2019-12" db="EMBL/GenBank/DDBJ databases">
        <title>Microbes associate with the intestines of laboratory mice.</title>
        <authorList>
            <person name="Navarre W."/>
            <person name="Wong E."/>
        </authorList>
    </citation>
    <scope>NUCLEOTIDE SEQUENCE [LARGE SCALE GENOMIC DNA]</scope>
    <source>
        <strain evidence="6 7">NM82_D38</strain>
    </source>
</reference>
<dbReference type="Pfam" id="PF00175">
    <property type="entry name" value="NAD_binding_1"/>
    <property type="match status" value="1"/>
</dbReference>
<dbReference type="Gene3D" id="3.40.50.80">
    <property type="entry name" value="Nucleotide-binding domain of ferredoxin-NADP reductase (FNR) module"/>
    <property type="match status" value="1"/>
</dbReference>
<gene>
    <name evidence="6" type="ORF">E5987_08200</name>
</gene>
<proteinExistence type="predicted"/>
<dbReference type="InterPro" id="IPR008333">
    <property type="entry name" value="Cbr1-like_FAD-bd_dom"/>
</dbReference>
<evidence type="ECO:0000313" key="7">
    <source>
        <dbReference type="Proteomes" id="UP000472580"/>
    </source>
</evidence>
<dbReference type="InterPro" id="IPR050415">
    <property type="entry name" value="MRET"/>
</dbReference>
<keyword evidence="2" id="KW-0408">Iron</keyword>
<dbReference type="Gene3D" id="3.10.20.30">
    <property type="match status" value="1"/>
</dbReference>
<accession>A0A6L6YKI4</accession>
<dbReference type="SUPFAM" id="SSF63380">
    <property type="entry name" value="Riboflavin synthase domain-like"/>
    <property type="match status" value="1"/>
</dbReference>
<sequence>MPFRIKLSGTPYEFSADPDENIFEAAERNGYALPCACRSGACGACKAQIISGDVDLGKYQPFALTEADIKSGLALMCTAKARSDLEIKVRSVKVLETAKPAFIQVEAVEKTLLRDSILRLVLKRTDGGLFDFKAGQSYAVELPGGLSRSYSVASSELQKETIEFLIRRVTNGVFTSLLFSDGFRVGDQMKLKGPDGEAVFNTPKGRKAIFLATGTGIAPIKSMIQTLIEKDDLKDRSLHIYWGVRTSDDLFVDDLFKDWAAHYPEIHYTPIVSREESWKGVTGHVQTQAAIDHGDMSKVDVYMCGNGRFIRSAFDYLTVRCGLKDDHVFCDSFGD</sequence>
<dbReference type="InterPro" id="IPR001041">
    <property type="entry name" value="2Fe-2S_ferredoxin-type"/>
</dbReference>
<dbReference type="PANTHER" id="PTHR47354:SF5">
    <property type="entry name" value="PROTEIN RFBI"/>
    <property type="match status" value="1"/>
</dbReference>
<dbReference type="CDD" id="cd00207">
    <property type="entry name" value="fer2"/>
    <property type="match status" value="1"/>
</dbReference>
<dbReference type="PROSITE" id="PS00197">
    <property type="entry name" value="2FE2S_FER_1"/>
    <property type="match status" value="1"/>
</dbReference>
<dbReference type="InterPro" id="IPR001709">
    <property type="entry name" value="Flavoprot_Pyr_Nucl_cyt_Rdtase"/>
</dbReference>
<dbReference type="SUPFAM" id="SSF52343">
    <property type="entry name" value="Ferredoxin reductase-like, C-terminal NADP-linked domain"/>
    <property type="match status" value="1"/>
</dbReference>
<feature type="domain" description="FAD-binding FR-type" evidence="5">
    <location>
        <begin position="100"/>
        <end position="201"/>
    </location>
</feature>
<evidence type="ECO:0000256" key="3">
    <source>
        <dbReference type="ARBA" id="ARBA00034078"/>
    </source>
</evidence>